<dbReference type="SUPFAM" id="SSF49452">
    <property type="entry name" value="Starch-binding domain-like"/>
    <property type="match status" value="1"/>
</dbReference>
<evidence type="ECO:0000256" key="1">
    <source>
        <dbReference type="ARBA" id="ARBA00004571"/>
    </source>
</evidence>
<dbReference type="AlphaFoldDB" id="A0A2D0NB60"/>
<reference evidence="12 13" key="1">
    <citation type="submission" date="2017-10" db="EMBL/GenBank/DDBJ databases">
        <title>The draft genome sequence of Lewinella nigricans NBRC 102662.</title>
        <authorList>
            <person name="Wang K."/>
        </authorList>
    </citation>
    <scope>NUCLEOTIDE SEQUENCE [LARGE SCALE GENOMIC DNA]</scope>
    <source>
        <strain evidence="12 13">NBRC 102662</strain>
    </source>
</reference>
<dbReference type="InterPro" id="IPR037066">
    <property type="entry name" value="Plug_dom_sf"/>
</dbReference>
<dbReference type="Pfam" id="PF07715">
    <property type="entry name" value="Plug"/>
    <property type="match status" value="1"/>
</dbReference>
<comment type="subcellular location">
    <subcellularLocation>
        <location evidence="1 8">Cell outer membrane</location>
        <topology evidence="1 8">Multi-pass membrane protein</topology>
    </subcellularLocation>
</comment>
<evidence type="ECO:0000259" key="11">
    <source>
        <dbReference type="Pfam" id="PF14905"/>
    </source>
</evidence>
<keyword evidence="5 9" id="KW-0732">Signal</keyword>
<comment type="similarity">
    <text evidence="8">Belongs to the TonB-dependent receptor family.</text>
</comment>
<keyword evidence="4 8" id="KW-0812">Transmembrane</keyword>
<evidence type="ECO:0000313" key="12">
    <source>
        <dbReference type="EMBL" id="PHN05626.1"/>
    </source>
</evidence>
<dbReference type="InterPro" id="IPR041700">
    <property type="entry name" value="OMP_b-brl_3"/>
</dbReference>
<evidence type="ECO:0000256" key="3">
    <source>
        <dbReference type="ARBA" id="ARBA00022452"/>
    </source>
</evidence>
<keyword evidence="6 8" id="KW-0472">Membrane</keyword>
<evidence type="ECO:0000256" key="9">
    <source>
        <dbReference type="SAM" id="SignalP"/>
    </source>
</evidence>
<keyword evidence="12" id="KW-0675">Receptor</keyword>
<dbReference type="GO" id="GO:0015344">
    <property type="term" value="F:siderophore uptake transmembrane transporter activity"/>
    <property type="evidence" value="ECO:0007669"/>
    <property type="project" value="TreeGrafter"/>
</dbReference>
<organism evidence="12 13">
    <name type="scientific">Flavilitoribacter nigricans (strain ATCC 23147 / DSM 23189 / NBRC 102662 / NCIMB 1420 / SS-2)</name>
    <name type="common">Lewinella nigricans</name>
    <dbReference type="NCBI Taxonomy" id="1122177"/>
    <lineage>
        <taxon>Bacteria</taxon>
        <taxon>Pseudomonadati</taxon>
        <taxon>Bacteroidota</taxon>
        <taxon>Saprospiria</taxon>
        <taxon>Saprospirales</taxon>
        <taxon>Lewinellaceae</taxon>
        <taxon>Flavilitoribacter</taxon>
    </lineage>
</organism>
<dbReference type="Gene3D" id="2.40.170.20">
    <property type="entry name" value="TonB-dependent receptor, beta-barrel domain"/>
    <property type="match status" value="1"/>
</dbReference>
<keyword evidence="3 8" id="KW-1134">Transmembrane beta strand</keyword>
<feature type="domain" description="Outer membrane protein beta-barrel" evidence="11">
    <location>
        <begin position="885"/>
        <end position="1068"/>
    </location>
</feature>
<evidence type="ECO:0000256" key="7">
    <source>
        <dbReference type="ARBA" id="ARBA00023237"/>
    </source>
</evidence>
<dbReference type="PANTHER" id="PTHR30069">
    <property type="entry name" value="TONB-DEPENDENT OUTER MEMBRANE RECEPTOR"/>
    <property type="match status" value="1"/>
</dbReference>
<dbReference type="InterPro" id="IPR013784">
    <property type="entry name" value="Carb-bd-like_fold"/>
</dbReference>
<keyword evidence="7 8" id="KW-0998">Cell outer membrane</keyword>
<dbReference type="Pfam" id="PF13620">
    <property type="entry name" value="CarboxypepD_reg"/>
    <property type="match status" value="1"/>
</dbReference>
<evidence type="ECO:0000256" key="6">
    <source>
        <dbReference type="ARBA" id="ARBA00023136"/>
    </source>
</evidence>
<evidence type="ECO:0000256" key="4">
    <source>
        <dbReference type="ARBA" id="ARBA00022692"/>
    </source>
</evidence>
<protein>
    <submittedName>
        <fullName evidence="12">TonB-dependent receptor</fullName>
    </submittedName>
</protein>
<dbReference type="RefSeq" id="WP_099151202.1">
    <property type="nucleotide sequence ID" value="NZ_PDUD01000021.1"/>
</dbReference>
<dbReference type="Proteomes" id="UP000223913">
    <property type="component" value="Unassembled WGS sequence"/>
</dbReference>
<dbReference type="InterPro" id="IPR012910">
    <property type="entry name" value="Plug_dom"/>
</dbReference>
<accession>A0A2D0NB60</accession>
<sequence length="1229" mass="136038">MIRSLLLFCVVFFSFSLISSAQTSLAGKITDEETGEAMLFTTVAIYKSGVLIAGTETDFDGNYSFSNIDPGTYDVEASLVGYQTIRTTDVKVLAGRSNKLDLQLGEGVTLDIGVEVKAYRNPLIEQDNTTSGAVITSDQISKLPTRNINALAATSAGVATTDEGSTPTVRGSRSNATNYYVDGIRVLGSLIPESEIEQMQVITGGVEAQYGDVTGGIISITSKGPSNQFSGGIEAETSRFLDPYNNNLVGFNFSGPILRNGDGASILGFRLSGRYTYREDDNPPGIDVYRVSDERLAELEANPVIQITDDQGRTGIFTNADFTSADQVEAREANPYEASNSLNLNAKIDARLSNAIDISLTGTYLDSKNQFTPGGWRVYNSHNNPFSYGTTYRGNFRIRHRLGNSGGNNTGERRASSIQNASYTLQASYEKTSSEVYDPRHGKNYFNYGYIGKFDFDYVPIFDVVADTSINGFVGNHVGYRPILRSYEPMGANNVLANYNNVLPFTSGDAINGALGDYGLITDNVAAVFLDDFYAVNGRADALYGSSWNFHTNVGQVYNLIQEGGSDIYTFSGNANFDFLPGGSEKGRHNIQLGVWYEQRISRSYTVAPFNLWTIARQQANIHIQGIDVENADSIGVFDLPGVGPTPLLELTLNPDAEQVFYQRLRESLGGIPLNQYINVDALSPDQLSLDMFSAKELNDQGVLSYFGYDYLGNPYDGTFEDFFRTNPVTGIRDFSVAPNRPIYSAAYIQDKFTFKDIIFRVGLRVDRYDANTKVPKDLYSLYEIMGADQFHADFGGERPGNIGDDYKVYLAAQNYDRPVVQAYRDGDNWYEADGTPRNGPNQIEGIRSGLVFPMYQDERVRDNENFIKSPDFDPAVSFEDYEVQFNYMPRLAFSFPISADANFFAHYDILVQRPPSNTLATPLNYFYFFEGGSSVRNNPRLRPERTIDYEVGFQQRLSNSSALKISAYYKEMRDMIQSRVIFPVPVIGEYTTYGNIDFGTVKGFSFAYDLRRTGNISLQANYTLQLADGTGSNANSQRSLNNRGVIRTLFPLTFDERHRLNLVMDYRYGTGAFYTGPKIGGLDILANAGINFQATAVSGRPYTATQTPLELTGTGLTGAINGARKPWTFLVSARIDKQFSLGNGMGINVYLRVSNLLDRRNVINVYSATGSPTNDGFLDSTRGASQKANISNSLRELDAYLASYQWALLNPDFYSLPRRFNLGAIMNF</sequence>
<dbReference type="InterPro" id="IPR036942">
    <property type="entry name" value="Beta-barrel_TonB_sf"/>
</dbReference>
<keyword evidence="2 8" id="KW-0813">Transport</keyword>
<feature type="chain" id="PRO_5012564856" evidence="9">
    <location>
        <begin position="22"/>
        <end position="1229"/>
    </location>
</feature>
<gene>
    <name evidence="12" type="ORF">CRP01_16700</name>
</gene>
<dbReference type="PROSITE" id="PS52016">
    <property type="entry name" value="TONB_DEPENDENT_REC_3"/>
    <property type="match status" value="1"/>
</dbReference>
<keyword evidence="13" id="KW-1185">Reference proteome</keyword>
<feature type="signal peptide" evidence="9">
    <location>
        <begin position="1"/>
        <end position="21"/>
    </location>
</feature>
<evidence type="ECO:0000256" key="5">
    <source>
        <dbReference type="ARBA" id="ARBA00022729"/>
    </source>
</evidence>
<evidence type="ECO:0000259" key="10">
    <source>
        <dbReference type="Pfam" id="PF07715"/>
    </source>
</evidence>
<dbReference type="Gene3D" id="2.60.40.1120">
    <property type="entry name" value="Carboxypeptidase-like, regulatory domain"/>
    <property type="match status" value="1"/>
</dbReference>
<evidence type="ECO:0000313" key="13">
    <source>
        <dbReference type="Proteomes" id="UP000223913"/>
    </source>
</evidence>
<dbReference type="EMBL" id="PDUD01000021">
    <property type="protein sequence ID" value="PHN05626.1"/>
    <property type="molecule type" value="Genomic_DNA"/>
</dbReference>
<dbReference type="GO" id="GO:0009279">
    <property type="term" value="C:cell outer membrane"/>
    <property type="evidence" value="ECO:0007669"/>
    <property type="project" value="UniProtKB-SubCell"/>
</dbReference>
<dbReference type="InterPro" id="IPR039426">
    <property type="entry name" value="TonB-dep_rcpt-like"/>
</dbReference>
<feature type="domain" description="TonB-dependent receptor plug" evidence="10">
    <location>
        <begin position="126"/>
        <end position="216"/>
    </location>
</feature>
<evidence type="ECO:0000256" key="2">
    <source>
        <dbReference type="ARBA" id="ARBA00022448"/>
    </source>
</evidence>
<name>A0A2D0NB60_FLAN2</name>
<dbReference type="GO" id="GO:0044718">
    <property type="term" value="P:siderophore transmembrane transport"/>
    <property type="evidence" value="ECO:0007669"/>
    <property type="project" value="TreeGrafter"/>
</dbReference>
<dbReference type="GO" id="GO:0030246">
    <property type="term" value="F:carbohydrate binding"/>
    <property type="evidence" value="ECO:0007669"/>
    <property type="project" value="InterPro"/>
</dbReference>
<dbReference type="Pfam" id="PF14905">
    <property type="entry name" value="OMP_b-brl_3"/>
    <property type="match status" value="1"/>
</dbReference>
<dbReference type="Gene3D" id="2.170.130.10">
    <property type="entry name" value="TonB-dependent receptor, plug domain"/>
    <property type="match status" value="1"/>
</dbReference>
<evidence type="ECO:0000256" key="8">
    <source>
        <dbReference type="PROSITE-ProRule" id="PRU01360"/>
    </source>
</evidence>
<proteinExistence type="inferred from homology"/>
<dbReference type="OrthoDB" id="9757908at2"/>
<comment type="caution">
    <text evidence="12">The sequence shown here is derived from an EMBL/GenBank/DDBJ whole genome shotgun (WGS) entry which is preliminary data.</text>
</comment>
<dbReference type="SUPFAM" id="SSF56935">
    <property type="entry name" value="Porins"/>
    <property type="match status" value="1"/>
</dbReference>
<dbReference type="PANTHER" id="PTHR30069:SF29">
    <property type="entry name" value="HEMOGLOBIN AND HEMOGLOBIN-HAPTOGLOBIN-BINDING PROTEIN 1-RELATED"/>
    <property type="match status" value="1"/>
</dbReference>